<dbReference type="AlphaFoldDB" id="A0ABD3LR35"/>
<evidence type="ECO:0000313" key="3">
    <source>
        <dbReference type="Proteomes" id="UP001634007"/>
    </source>
</evidence>
<dbReference type="Gene3D" id="2.40.70.10">
    <property type="entry name" value="Acid Proteases"/>
    <property type="match status" value="1"/>
</dbReference>
<dbReference type="PANTHER" id="PTHR15503">
    <property type="entry name" value="LDOC1 RELATED"/>
    <property type="match status" value="1"/>
</dbReference>
<proteinExistence type="predicted"/>
<evidence type="ECO:0000313" key="2">
    <source>
        <dbReference type="EMBL" id="KAL3753098.1"/>
    </source>
</evidence>
<gene>
    <name evidence="2" type="ORF">ACJRO7_000490</name>
</gene>
<dbReference type="InterPro" id="IPR032567">
    <property type="entry name" value="RTL1-rel"/>
</dbReference>
<dbReference type="PANTHER" id="PTHR15503:SF45">
    <property type="entry name" value="RNA-DIRECTED DNA POLYMERASE HOMOLOG"/>
    <property type="match status" value="1"/>
</dbReference>
<accession>A0ABD3LR35</accession>
<sequence length="250" mass="27478">MVRRRYPVPLNRKGGVGKLAPNNNGACHFCGKQHGSAPCHARTGAYYRCSQQGHQVRDCPRQSMGQQLPPPSLMGQNKGYTPPNAQQGEAVRPPARGRTYAITRGHAEDAPNVITSMVSLNDHPTYTLFDLGATHSFITDQFIKLIGLSPKLLESTVSISTPLKDSIMSTMGCTSCKLMIGEQEGRIDLIVLAMYDFDVIIGMDWLTKQRAKMECYRKTIQFNPLKSESFEFSGSRGGPPISLILSLEGC</sequence>
<keyword evidence="3" id="KW-1185">Reference proteome</keyword>
<dbReference type="Proteomes" id="UP001634007">
    <property type="component" value="Unassembled WGS sequence"/>
</dbReference>
<feature type="compositionally biased region" description="Polar residues" evidence="1">
    <location>
        <begin position="74"/>
        <end position="87"/>
    </location>
</feature>
<dbReference type="InterPro" id="IPR021109">
    <property type="entry name" value="Peptidase_aspartic_dom_sf"/>
</dbReference>
<dbReference type="SUPFAM" id="SSF50630">
    <property type="entry name" value="Acid proteases"/>
    <property type="match status" value="1"/>
</dbReference>
<dbReference type="EMBL" id="JBJKBG010000001">
    <property type="protein sequence ID" value="KAL3753098.1"/>
    <property type="molecule type" value="Genomic_DNA"/>
</dbReference>
<dbReference type="Pfam" id="PF08284">
    <property type="entry name" value="RVP_2"/>
    <property type="match status" value="1"/>
</dbReference>
<reference evidence="2 3" key="1">
    <citation type="submission" date="2024-11" db="EMBL/GenBank/DDBJ databases">
        <title>Chromosome-level genome assembly of Eucalyptus globulus Labill. provides insights into its genome evolution.</title>
        <authorList>
            <person name="Li X."/>
        </authorList>
    </citation>
    <scope>NUCLEOTIDE SEQUENCE [LARGE SCALE GENOMIC DNA]</scope>
    <source>
        <strain evidence="2">CL2024</strain>
        <tissue evidence="2">Fresh tender leaves</tissue>
    </source>
</reference>
<comment type="caution">
    <text evidence="2">The sequence shown here is derived from an EMBL/GenBank/DDBJ whole genome shotgun (WGS) entry which is preliminary data.</text>
</comment>
<name>A0ABD3LR35_EUCGL</name>
<evidence type="ECO:0000256" key="1">
    <source>
        <dbReference type="SAM" id="MobiDB-lite"/>
    </source>
</evidence>
<dbReference type="CDD" id="cd00303">
    <property type="entry name" value="retropepsin_like"/>
    <property type="match status" value="1"/>
</dbReference>
<evidence type="ECO:0008006" key="4">
    <source>
        <dbReference type="Google" id="ProtNLM"/>
    </source>
</evidence>
<organism evidence="2 3">
    <name type="scientific">Eucalyptus globulus</name>
    <name type="common">Tasmanian blue gum</name>
    <dbReference type="NCBI Taxonomy" id="34317"/>
    <lineage>
        <taxon>Eukaryota</taxon>
        <taxon>Viridiplantae</taxon>
        <taxon>Streptophyta</taxon>
        <taxon>Embryophyta</taxon>
        <taxon>Tracheophyta</taxon>
        <taxon>Spermatophyta</taxon>
        <taxon>Magnoliopsida</taxon>
        <taxon>eudicotyledons</taxon>
        <taxon>Gunneridae</taxon>
        <taxon>Pentapetalae</taxon>
        <taxon>rosids</taxon>
        <taxon>malvids</taxon>
        <taxon>Myrtales</taxon>
        <taxon>Myrtaceae</taxon>
        <taxon>Myrtoideae</taxon>
        <taxon>Eucalypteae</taxon>
        <taxon>Eucalyptus</taxon>
    </lineage>
</organism>
<protein>
    <recommendedName>
        <fullName evidence="4">CCHC-type domain-containing protein</fullName>
    </recommendedName>
</protein>
<feature type="region of interest" description="Disordered" evidence="1">
    <location>
        <begin position="71"/>
        <end position="94"/>
    </location>
</feature>